<dbReference type="InterPro" id="IPR011989">
    <property type="entry name" value="ARM-like"/>
</dbReference>
<protein>
    <recommendedName>
        <fullName evidence="7">PUM-HD domain-containing protein</fullName>
    </recommendedName>
</protein>
<dbReference type="Pfam" id="PF00806">
    <property type="entry name" value="PUF"/>
    <property type="match status" value="8"/>
</dbReference>
<feature type="repeat" description="Pumilio" evidence="5">
    <location>
        <begin position="484"/>
        <end position="519"/>
    </location>
</feature>
<dbReference type="FunFam" id="1.25.10.10:FF:000237">
    <property type="entry name" value="Pumilio homolog 9"/>
    <property type="match status" value="1"/>
</dbReference>
<keyword evidence="3" id="KW-0694">RNA-binding</keyword>
<evidence type="ECO:0000256" key="5">
    <source>
        <dbReference type="PROSITE-ProRule" id="PRU00317"/>
    </source>
</evidence>
<dbReference type="InterPro" id="IPR016024">
    <property type="entry name" value="ARM-type_fold"/>
</dbReference>
<comment type="function">
    <text evidence="4">Sequence-specific RNA-binding protein that regulates translation and mRNA stability by binding the 3'-UTR of target mRNAs.</text>
</comment>
<feature type="repeat" description="Pumilio" evidence="5">
    <location>
        <begin position="556"/>
        <end position="592"/>
    </location>
</feature>
<proteinExistence type="predicted"/>
<dbReference type="GO" id="GO:0003729">
    <property type="term" value="F:mRNA binding"/>
    <property type="evidence" value="ECO:0007669"/>
    <property type="project" value="TreeGrafter"/>
</dbReference>
<evidence type="ECO:0000256" key="2">
    <source>
        <dbReference type="ARBA" id="ARBA00022845"/>
    </source>
</evidence>
<dbReference type="GO" id="GO:0006417">
    <property type="term" value="P:regulation of translation"/>
    <property type="evidence" value="ECO:0007669"/>
    <property type="project" value="UniProtKB-KW"/>
</dbReference>
<evidence type="ECO:0000313" key="8">
    <source>
        <dbReference type="EMBL" id="KAK7311623.1"/>
    </source>
</evidence>
<evidence type="ECO:0000313" key="9">
    <source>
        <dbReference type="Proteomes" id="UP001359559"/>
    </source>
</evidence>
<feature type="compositionally biased region" description="Basic and acidic residues" evidence="6">
    <location>
        <begin position="1"/>
        <end position="16"/>
    </location>
</feature>
<dbReference type="GO" id="GO:0005737">
    <property type="term" value="C:cytoplasm"/>
    <property type="evidence" value="ECO:0007669"/>
    <property type="project" value="TreeGrafter"/>
</dbReference>
<reference evidence="8 9" key="1">
    <citation type="submission" date="2024-01" db="EMBL/GenBank/DDBJ databases">
        <title>The genomes of 5 underutilized Papilionoideae crops provide insights into root nodulation and disease resistance.</title>
        <authorList>
            <person name="Yuan L."/>
        </authorList>
    </citation>
    <scope>NUCLEOTIDE SEQUENCE [LARGE SCALE GENOMIC DNA]</scope>
    <source>
        <strain evidence="8">LY-2023</strain>
        <tissue evidence="8">Leaf</tissue>
    </source>
</reference>
<accession>A0AAN9K8A8</accession>
<sequence>MLKISDDNKRNMDKAEQQGSRLIGIPNAPTTPTPLSVHNHHHNHHHYNHLHHHLLHPDNVAVGSPVSRIPFSSSSSSSTPISNDILLPAYSASTNPTKLCFDSNPSTLTDTKWVEDLALSNDFSRMNIRAFDGPEIRGYNVVDPYAFNFDGNVSFSNETGTLPYVTNNGGVSTGLFGKGYTFGTPLSESSPLRDHTDQMYHYHLLDQRKKQQQLIYDRFLDCEVSWKVKTPYRYPQVTQHSGGVPLNHNANAQSHYYPAAAKERVCLNAEVSQSMIPGRTVRDPSAFRCDNSVIIQGKDVKNPNGYSSLRGYRRSPHDENNRIHVVGENVAKNLSHAPSNGQGFENNGIFAAAAAASDISLAMQLKCFPLAEVQSRICEMAKDQNGCRCLQGMVDEGTYEDMCAVFEGIIGNIVELMMDSFGNYLVQKLLDVCSEDQRLKIVLMLTKEPGQLIRISLNTHGTRVVQKLIETLNNAKQISLVRSAIQPGFLDLIKDLNGNHVIQRCLQCLSCQDNQFIFEAAVKFCVEIATHRHGCCVLQRCYDHSVGKHREKLVTEICKHGLLLAQDPFGNYVVQYIIHMETSAAAAKMLVQFKDNYVILSTQKFSSHVVEKCLKCVADSRSRIVRELLSAPHFEQLLQDPYANYVIQSALSVTKGSLHASLVEAVRPFKILRTSPYCKRIFSGSLLKK</sequence>
<dbReference type="Gene3D" id="1.25.10.10">
    <property type="entry name" value="Leucine-rich Repeat Variant"/>
    <property type="match status" value="1"/>
</dbReference>
<evidence type="ECO:0000256" key="1">
    <source>
        <dbReference type="ARBA" id="ARBA00022737"/>
    </source>
</evidence>
<dbReference type="CDD" id="cd07920">
    <property type="entry name" value="Pumilio"/>
    <property type="match status" value="1"/>
</dbReference>
<feature type="repeat" description="Pumilio" evidence="5">
    <location>
        <begin position="408"/>
        <end position="444"/>
    </location>
</feature>
<feature type="compositionally biased region" description="Basic residues" evidence="6">
    <location>
        <begin position="38"/>
        <end position="51"/>
    </location>
</feature>
<dbReference type="EMBL" id="JAYKXN010000002">
    <property type="protein sequence ID" value="KAK7311623.1"/>
    <property type="molecule type" value="Genomic_DNA"/>
</dbReference>
<name>A0AAN9K8A8_CLITE</name>
<feature type="repeat" description="Pumilio" evidence="5">
    <location>
        <begin position="627"/>
        <end position="664"/>
    </location>
</feature>
<evidence type="ECO:0000259" key="7">
    <source>
        <dbReference type="PROSITE" id="PS50303"/>
    </source>
</evidence>
<feature type="region of interest" description="Disordered" evidence="6">
    <location>
        <begin position="1"/>
        <end position="51"/>
    </location>
</feature>
<feature type="domain" description="PUM-HD" evidence="7">
    <location>
        <begin position="351"/>
        <end position="689"/>
    </location>
</feature>
<keyword evidence="2" id="KW-0810">Translation regulation</keyword>
<organism evidence="8 9">
    <name type="scientific">Clitoria ternatea</name>
    <name type="common">Butterfly pea</name>
    <dbReference type="NCBI Taxonomy" id="43366"/>
    <lineage>
        <taxon>Eukaryota</taxon>
        <taxon>Viridiplantae</taxon>
        <taxon>Streptophyta</taxon>
        <taxon>Embryophyta</taxon>
        <taxon>Tracheophyta</taxon>
        <taxon>Spermatophyta</taxon>
        <taxon>Magnoliopsida</taxon>
        <taxon>eudicotyledons</taxon>
        <taxon>Gunneridae</taxon>
        <taxon>Pentapetalae</taxon>
        <taxon>rosids</taxon>
        <taxon>fabids</taxon>
        <taxon>Fabales</taxon>
        <taxon>Fabaceae</taxon>
        <taxon>Papilionoideae</taxon>
        <taxon>50 kb inversion clade</taxon>
        <taxon>NPAAA clade</taxon>
        <taxon>indigoferoid/millettioid clade</taxon>
        <taxon>Phaseoleae</taxon>
        <taxon>Clitoria</taxon>
    </lineage>
</organism>
<dbReference type="AlphaFoldDB" id="A0AAN9K8A8"/>
<gene>
    <name evidence="8" type="ORF">RJT34_09880</name>
</gene>
<dbReference type="SMART" id="SM00025">
    <property type="entry name" value="Pumilio"/>
    <property type="match status" value="8"/>
</dbReference>
<dbReference type="PROSITE" id="PS50302">
    <property type="entry name" value="PUM"/>
    <property type="match status" value="7"/>
</dbReference>
<dbReference type="PROSITE" id="PS50303">
    <property type="entry name" value="PUM_HD"/>
    <property type="match status" value="1"/>
</dbReference>
<keyword evidence="1" id="KW-0677">Repeat</keyword>
<feature type="repeat" description="Pumilio" evidence="5">
    <location>
        <begin position="372"/>
        <end position="407"/>
    </location>
</feature>
<evidence type="ECO:0000256" key="6">
    <source>
        <dbReference type="SAM" id="MobiDB-lite"/>
    </source>
</evidence>
<feature type="repeat" description="Pumilio" evidence="5">
    <location>
        <begin position="447"/>
        <end position="482"/>
    </location>
</feature>
<evidence type="ECO:0000256" key="4">
    <source>
        <dbReference type="ARBA" id="ARBA00058490"/>
    </source>
</evidence>
<dbReference type="PANTHER" id="PTHR12537">
    <property type="entry name" value="RNA BINDING PROTEIN PUMILIO-RELATED"/>
    <property type="match status" value="1"/>
</dbReference>
<dbReference type="SUPFAM" id="SSF48371">
    <property type="entry name" value="ARM repeat"/>
    <property type="match status" value="1"/>
</dbReference>
<dbReference type="PANTHER" id="PTHR12537:SF138">
    <property type="entry name" value="PUMILIO HOMOLOG 7, CHLOROPLASTIC-RELATED"/>
    <property type="match status" value="1"/>
</dbReference>
<dbReference type="InterPro" id="IPR033712">
    <property type="entry name" value="Pumilio_RNA-bd"/>
</dbReference>
<feature type="repeat" description="Pumilio" evidence="5">
    <location>
        <begin position="520"/>
        <end position="555"/>
    </location>
</feature>
<keyword evidence="9" id="KW-1185">Reference proteome</keyword>
<dbReference type="Proteomes" id="UP001359559">
    <property type="component" value="Unassembled WGS sequence"/>
</dbReference>
<evidence type="ECO:0000256" key="3">
    <source>
        <dbReference type="ARBA" id="ARBA00022884"/>
    </source>
</evidence>
<comment type="caution">
    <text evidence="8">The sequence shown here is derived from an EMBL/GenBank/DDBJ whole genome shotgun (WGS) entry which is preliminary data.</text>
</comment>
<dbReference type="InterPro" id="IPR001313">
    <property type="entry name" value="Pumilio_RNA-bd_rpt"/>
</dbReference>
<dbReference type="InterPro" id="IPR033133">
    <property type="entry name" value="PUM-HD"/>
</dbReference>